<dbReference type="OrthoDB" id="10058185at2759"/>
<name>A0A0C3P341_PISTI</name>
<reference evidence="3 4" key="1">
    <citation type="submission" date="2014-04" db="EMBL/GenBank/DDBJ databases">
        <authorList>
            <consortium name="DOE Joint Genome Institute"/>
            <person name="Kuo A."/>
            <person name="Kohler A."/>
            <person name="Costa M.D."/>
            <person name="Nagy L.G."/>
            <person name="Floudas D."/>
            <person name="Copeland A."/>
            <person name="Barry K.W."/>
            <person name="Cichocki N."/>
            <person name="Veneault-Fourrey C."/>
            <person name="LaButti K."/>
            <person name="Lindquist E.A."/>
            <person name="Lipzen A."/>
            <person name="Lundell T."/>
            <person name="Morin E."/>
            <person name="Murat C."/>
            <person name="Sun H."/>
            <person name="Tunlid A."/>
            <person name="Henrissat B."/>
            <person name="Grigoriev I.V."/>
            <person name="Hibbett D.S."/>
            <person name="Martin F."/>
            <person name="Nordberg H.P."/>
            <person name="Cantor M.N."/>
            <person name="Hua S.X."/>
        </authorList>
    </citation>
    <scope>NUCLEOTIDE SEQUENCE [LARGE SCALE GENOMIC DNA]</scope>
    <source>
        <strain evidence="3 4">Marx 270</strain>
    </source>
</reference>
<feature type="compositionally biased region" description="Basic and acidic residues" evidence="1">
    <location>
        <begin position="1"/>
        <end position="20"/>
    </location>
</feature>
<dbReference type="Proteomes" id="UP000054217">
    <property type="component" value="Unassembled WGS sequence"/>
</dbReference>
<gene>
    <name evidence="3" type="ORF">M404DRAFT_28454</name>
</gene>
<keyword evidence="4" id="KW-1185">Reference proteome</keyword>
<proteinExistence type="predicted"/>
<evidence type="ECO:0000313" key="3">
    <source>
        <dbReference type="EMBL" id="KIO01719.1"/>
    </source>
</evidence>
<dbReference type="InterPro" id="IPR002225">
    <property type="entry name" value="3Beta_OHSteriod_DH/Estase"/>
</dbReference>
<sequence length="198" mass="22366">MTHQRESKSRQDARHARRVETTPSGLNSPKFGFLLRAFYLWLHRFREHKFLQSVDESSSYKMSTVQRSSFMGRRIVEQQASGDDVSMLDIVQRHRDVPFYSGGAVDDQNMLDVLDNSGATYTVHATLLRRGARDPSICAKANVEATRTIIDTAVAAGVRRLVYTSPAGVVFIGTDVVGIDEQVPHPKKLFDAYRDEYE</sequence>
<dbReference type="EMBL" id="KN831986">
    <property type="protein sequence ID" value="KIO01719.1"/>
    <property type="molecule type" value="Genomic_DNA"/>
</dbReference>
<dbReference type="AlphaFoldDB" id="A0A0C3P341"/>
<dbReference type="HOGENOM" id="CLU_1378639_0_0_1"/>
<dbReference type="Pfam" id="PF01073">
    <property type="entry name" value="3Beta_HSD"/>
    <property type="match status" value="1"/>
</dbReference>
<dbReference type="Gene3D" id="3.40.50.720">
    <property type="entry name" value="NAD(P)-binding Rossmann-like Domain"/>
    <property type="match status" value="1"/>
</dbReference>
<dbReference type="STRING" id="870435.A0A0C3P341"/>
<evidence type="ECO:0000256" key="1">
    <source>
        <dbReference type="SAM" id="MobiDB-lite"/>
    </source>
</evidence>
<dbReference type="SUPFAM" id="SSF51735">
    <property type="entry name" value="NAD(P)-binding Rossmann-fold domains"/>
    <property type="match status" value="1"/>
</dbReference>
<reference evidence="4" key="2">
    <citation type="submission" date="2015-01" db="EMBL/GenBank/DDBJ databases">
        <title>Evolutionary Origins and Diversification of the Mycorrhizal Mutualists.</title>
        <authorList>
            <consortium name="DOE Joint Genome Institute"/>
            <consortium name="Mycorrhizal Genomics Consortium"/>
            <person name="Kohler A."/>
            <person name="Kuo A."/>
            <person name="Nagy L.G."/>
            <person name="Floudas D."/>
            <person name="Copeland A."/>
            <person name="Barry K.W."/>
            <person name="Cichocki N."/>
            <person name="Veneault-Fourrey C."/>
            <person name="LaButti K."/>
            <person name="Lindquist E.A."/>
            <person name="Lipzen A."/>
            <person name="Lundell T."/>
            <person name="Morin E."/>
            <person name="Murat C."/>
            <person name="Riley R."/>
            <person name="Ohm R."/>
            <person name="Sun H."/>
            <person name="Tunlid A."/>
            <person name="Henrissat B."/>
            <person name="Grigoriev I.V."/>
            <person name="Hibbett D.S."/>
            <person name="Martin F."/>
        </authorList>
    </citation>
    <scope>NUCLEOTIDE SEQUENCE [LARGE SCALE GENOMIC DNA]</scope>
    <source>
        <strain evidence="4">Marx 270</strain>
    </source>
</reference>
<dbReference type="GO" id="GO:0006694">
    <property type="term" value="P:steroid biosynthetic process"/>
    <property type="evidence" value="ECO:0007669"/>
    <property type="project" value="InterPro"/>
</dbReference>
<dbReference type="InterPro" id="IPR036291">
    <property type="entry name" value="NAD(P)-bd_dom_sf"/>
</dbReference>
<organism evidence="3 4">
    <name type="scientific">Pisolithus tinctorius Marx 270</name>
    <dbReference type="NCBI Taxonomy" id="870435"/>
    <lineage>
        <taxon>Eukaryota</taxon>
        <taxon>Fungi</taxon>
        <taxon>Dikarya</taxon>
        <taxon>Basidiomycota</taxon>
        <taxon>Agaricomycotina</taxon>
        <taxon>Agaricomycetes</taxon>
        <taxon>Agaricomycetidae</taxon>
        <taxon>Boletales</taxon>
        <taxon>Sclerodermatineae</taxon>
        <taxon>Pisolithaceae</taxon>
        <taxon>Pisolithus</taxon>
    </lineage>
</organism>
<feature type="domain" description="3-beta hydroxysteroid dehydrogenase/isomerase" evidence="2">
    <location>
        <begin position="87"/>
        <end position="194"/>
    </location>
</feature>
<accession>A0A0C3P341</accession>
<protein>
    <recommendedName>
        <fullName evidence="2">3-beta hydroxysteroid dehydrogenase/isomerase domain-containing protein</fullName>
    </recommendedName>
</protein>
<dbReference type="InParanoid" id="A0A0C3P341"/>
<dbReference type="GO" id="GO:0016616">
    <property type="term" value="F:oxidoreductase activity, acting on the CH-OH group of donors, NAD or NADP as acceptor"/>
    <property type="evidence" value="ECO:0007669"/>
    <property type="project" value="InterPro"/>
</dbReference>
<evidence type="ECO:0000313" key="4">
    <source>
        <dbReference type="Proteomes" id="UP000054217"/>
    </source>
</evidence>
<feature type="region of interest" description="Disordered" evidence="1">
    <location>
        <begin position="1"/>
        <end position="23"/>
    </location>
</feature>
<evidence type="ECO:0000259" key="2">
    <source>
        <dbReference type="Pfam" id="PF01073"/>
    </source>
</evidence>